<feature type="domain" description="PAC" evidence="5">
    <location>
        <begin position="218"/>
        <end position="270"/>
    </location>
</feature>
<organism evidence="6 7">
    <name type="scientific">Helicobacter suis</name>
    <dbReference type="NCBI Taxonomy" id="104628"/>
    <lineage>
        <taxon>Bacteria</taxon>
        <taxon>Pseudomonadati</taxon>
        <taxon>Campylobacterota</taxon>
        <taxon>Epsilonproteobacteria</taxon>
        <taxon>Campylobacterales</taxon>
        <taxon>Helicobacteraceae</taxon>
        <taxon>Helicobacter</taxon>
    </lineage>
</organism>
<dbReference type="CDD" id="cd00130">
    <property type="entry name" value="PAS"/>
    <property type="match status" value="2"/>
</dbReference>
<dbReference type="SMART" id="SM00086">
    <property type="entry name" value="PAC"/>
    <property type="match status" value="2"/>
</dbReference>
<dbReference type="EMBL" id="AP023036">
    <property type="protein sequence ID" value="BCD46286.1"/>
    <property type="molecule type" value="Genomic_DNA"/>
</dbReference>
<dbReference type="PANTHER" id="PTHR32089:SF112">
    <property type="entry name" value="LYSOZYME-LIKE PROTEIN-RELATED"/>
    <property type="match status" value="1"/>
</dbReference>
<accession>A0ABM7L0P4</accession>
<dbReference type="SUPFAM" id="SSF55785">
    <property type="entry name" value="PYP-like sensor domain (PAS domain)"/>
    <property type="match status" value="1"/>
</dbReference>
<dbReference type="Gene3D" id="1.10.287.950">
    <property type="entry name" value="Methyl-accepting chemotaxis protein"/>
    <property type="match status" value="1"/>
</dbReference>
<dbReference type="SMART" id="SM00283">
    <property type="entry name" value="MA"/>
    <property type="match status" value="1"/>
</dbReference>
<dbReference type="GeneID" id="56929131"/>
<evidence type="ECO:0000256" key="1">
    <source>
        <dbReference type="ARBA" id="ARBA00023224"/>
    </source>
</evidence>
<dbReference type="Pfam" id="PF00015">
    <property type="entry name" value="MCPsignal"/>
    <property type="match status" value="1"/>
</dbReference>
<reference evidence="6 7" key="1">
    <citation type="submission" date="2020-04" db="EMBL/GenBank/DDBJ databases">
        <title>Genomic analysis of gastric non-Helicobacter pylori Helicobacters isolated in Japan.</title>
        <authorList>
            <person name="Suzuki M."/>
            <person name="Rimbara E."/>
        </authorList>
    </citation>
    <scope>NUCLEOTIDE SEQUENCE [LARGE SCALE GENOMIC DNA]</scope>
    <source>
        <strain evidence="6 7">NHP19-0020</strain>
    </source>
</reference>
<dbReference type="CDD" id="cd11386">
    <property type="entry name" value="MCP_signal"/>
    <property type="match status" value="1"/>
</dbReference>
<evidence type="ECO:0000313" key="7">
    <source>
        <dbReference type="Proteomes" id="UP000509742"/>
    </source>
</evidence>
<evidence type="ECO:0000259" key="3">
    <source>
        <dbReference type="PROSITE" id="PS50111"/>
    </source>
</evidence>
<dbReference type="InterPro" id="IPR013655">
    <property type="entry name" value="PAS_fold_3"/>
</dbReference>
<gene>
    <name evidence="6" type="ORF">NHP190020_13250</name>
</gene>
<dbReference type="PROSITE" id="PS50111">
    <property type="entry name" value="CHEMOTAXIS_TRANSDUC_2"/>
    <property type="match status" value="1"/>
</dbReference>
<dbReference type="NCBIfam" id="TIGR00229">
    <property type="entry name" value="sensory_box"/>
    <property type="match status" value="2"/>
</dbReference>
<feature type="domain" description="PAS" evidence="4">
    <location>
        <begin position="20"/>
        <end position="68"/>
    </location>
</feature>
<dbReference type="RefSeq" id="WP_040499192.1">
    <property type="nucleotide sequence ID" value="NZ_AP023036.1"/>
</dbReference>
<keyword evidence="7" id="KW-1185">Reference proteome</keyword>
<name>A0ABM7L0P4_9HELI</name>
<dbReference type="InterPro" id="IPR035965">
    <property type="entry name" value="PAS-like_dom_sf"/>
</dbReference>
<dbReference type="Proteomes" id="UP000509742">
    <property type="component" value="Chromosome"/>
</dbReference>
<dbReference type="InterPro" id="IPR004089">
    <property type="entry name" value="MCPsignal_dom"/>
</dbReference>
<sequence length="434" mass="48774">MFFRKKPERKPECDCVAKDELFELRSVYKAINDSSAMIEFDLDHHVINANANFLKLTGYSLEEVKGKSHEIFCYPEYVKSPEYLKFWNTLRSGQHIQGIFERLTKSGKAIYLEASYTPVVDVQGKLYKILKFAADVTDVILERSDLKAIYDAVDRSMVIIEFDTDFNVINANENFLKVMGYTLNEIKGKYHAMFCDPELVKQPSYKAGQDRLRRGEFLKSTFERITKSGKKVYLEATYNPVFDKGGRVYKIIKIAHDVTSKENSIENKLAMTLNLIKENQQLTSDGSEMVEKTLANIQSVADTMRSSTNLVDNLASQSESISSITQTIKDIAEQTNLLALNAAIEAARAGEHGRGFAVVADEVRKLAERTQKSLAEIGAIIGSIREVTSQVVGHITAGMEASDKTVELSQQSKVLMDKIKEANDRVAKGMDIKK</sequence>
<dbReference type="SMART" id="SM00091">
    <property type="entry name" value="PAS"/>
    <property type="match status" value="2"/>
</dbReference>
<protein>
    <submittedName>
        <fullName evidence="6">Chemotaxis protein</fullName>
    </submittedName>
</protein>
<dbReference type="Pfam" id="PF08447">
    <property type="entry name" value="PAS_3"/>
    <property type="match status" value="1"/>
</dbReference>
<evidence type="ECO:0000313" key="6">
    <source>
        <dbReference type="EMBL" id="BCD46286.1"/>
    </source>
</evidence>
<proteinExistence type="predicted"/>
<dbReference type="PANTHER" id="PTHR32089">
    <property type="entry name" value="METHYL-ACCEPTING CHEMOTAXIS PROTEIN MCPB"/>
    <property type="match status" value="1"/>
</dbReference>
<feature type="domain" description="PAC" evidence="5">
    <location>
        <begin position="94"/>
        <end position="148"/>
    </location>
</feature>
<evidence type="ECO:0000256" key="2">
    <source>
        <dbReference type="PROSITE-ProRule" id="PRU00284"/>
    </source>
</evidence>
<evidence type="ECO:0000259" key="5">
    <source>
        <dbReference type="PROSITE" id="PS50113"/>
    </source>
</evidence>
<dbReference type="PROSITE" id="PS50112">
    <property type="entry name" value="PAS"/>
    <property type="match status" value="2"/>
</dbReference>
<dbReference type="InterPro" id="IPR000700">
    <property type="entry name" value="PAS-assoc_C"/>
</dbReference>
<dbReference type="Pfam" id="PF13426">
    <property type="entry name" value="PAS_9"/>
    <property type="match status" value="1"/>
</dbReference>
<keyword evidence="1 2" id="KW-0807">Transducer</keyword>
<feature type="domain" description="PAS" evidence="4">
    <location>
        <begin position="142"/>
        <end position="189"/>
    </location>
</feature>
<dbReference type="InterPro" id="IPR001610">
    <property type="entry name" value="PAC"/>
</dbReference>
<dbReference type="PROSITE" id="PS50113">
    <property type="entry name" value="PAC"/>
    <property type="match status" value="2"/>
</dbReference>
<dbReference type="SUPFAM" id="SSF58104">
    <property type="entry name" value="Methyl-accepting chemotaxis protein (MCP) signaling domain"/>
    <property type="match status" value="1"/>
</dbReference>
<dbReference type="InterPro" id="IPR000014">
    <property type="entry name" value="PAS"/>
</dbReference>
<feature type="domain" description="Methyl-accepting transducer" evidence="3">
    <location>
        <begin position="256"/>
        <end position="434"/>
    </location>
</feature>
<evidence type="ECO:0000259" key="4">
    <source>
        <dbReference type="PROSITE" id="PS50112"/>
    </source>
</evidence>
<dbReference type="Gene3D" id="3.30.450.20">
    <property type="entry name" value="PAS domain"/>
    <property type="match status" value="2"/>
</dbReference>